<dbReference type="OrthoDB" id="10270673at2759"/>
<dbReference type="SUPFAM" id="SSF57667">
    <property type="entry name" value="beta-beta-alpha zinc fingers"/>
    <property type="match status" value="1"/>
</dbReference>
<proteinExistence type="predicted"/>
<keyword evidence="5" id="KW-0805">Transcription regulation</keyword>
<evidence type="ECO:0000256" key="3">
    <source>
        <dbReference type="ARBA" id="ARBA00022771"/>
    </source>
</evidence>
<comment type="subcellular location">
    <subcellularLocation>
        <location evidence="1">Nucleus</location>
    </subcellularLocation>
</comment>
<dbReference type="AlphaFoldDB" id="A0A5B0R2K1"/>
<evidence type="ECO:0000313" key="11">
    <source>
        <dbReference type="EMBL" id="KAA1119757.1"/>
    </source>
</evidence>
<dbReference type="EMBL" id="VSWC01000001">
    <property type="protein sequence ID" value="KAA1119757.1"/>
    <property type="molecule type" value="Genomic_DNA"/>
</dbReference>
<evidence type="ECO:0000256" key="5">
    <source>
        <dbReference type="ARBA" id="ARBA00023015"/>
    </source>
</evidence>
<dbReference type="PANTHER" id="PTHR46179">
    <property type="entry name" value="ZINC FINGER PROTEIN"/>
    <property type="match status" value="1"/>
</dbReference>
<dbReference type="InterPro" id="IPR051061">
    <property type="entry name" value="Zinc_finger_trans_reg"/>
</dbReference>
<dbReference type="PROSITE" id="PS00028">
    <property type="entry name" value="ZINC_FINGER_C2H2_1"/>
    <property type="match status" value="2"/>
</dbReference>
<evidence type="ECO:0000259" key="10">
    <source>
        <dbReference type="PROSITE" id="PS50157"/>
    </source>
</evidence>
<keyword evidence="12" id="KW-1185">Reference proteome</keyword>
<protein>
    <recommendedName>
        <fullName evidence="10">C2H2-type domain-containing protein</fullName>
    </recommendedName>
</protein>
<evidence type="ECO:0000256" key="2">
    <source>
        <dbReference type="ARBA" id="ARBA00022723"/>
    </source>
</evidence>
<accession>A0A5B0R2K1</accession>
<evidence type="ECO:0000256" key="6">
    <source>
        <dbReference type="ARBA" id="ARBA00023163"/>
    </source>
</evidence>
<feature type="compositionally biased region" description="Polar residues" evidence="9">
    <location>
        <begin position="163"/>
        <end position="174"/>
    </location>
</feature>
<evidence type="ECO:0000256" key="1">
    <source>
        <dbReference type="ARBA" id="ARBA00004123"/>
    </source>
</evidence>
<keyword evidence="6" id="KW-0804">Transcription</keyword>
<organism evidence="11 12">
    <name type="scientific">Puccinia graminis f. sp. tritici</name>
    <dbReference type="NCBI Taxonomy" id="56615"/>
    <lineage>
        <taxon>Eukaryota</taxon>
        <taxon>Fungi</taxon>
        <taxon>Dikarya</taxon>
        <taxon>Basidiomycota</taxon>
        <taxon>Pucciniomycotina</taxon>
        <taxon>Pucciniomycetes</taxon>
        <taxon>Pucciniales</taxon>
        <taxon>Pucciniaceae</taxon>
        <taxon>Puccinia</taxon>
    </lineage>
</organism>
<dbReference type="Gene3D" id="3.30.160.60">
    <property type="entry name" value="Classic Zinc Finger"/>
    <property type="match status" value="1"/>
</dbReference>
<evidence type="ECO:0000313" key="12">
    <source>
        <dbReference type="Proteomes" id="UP000324748"/>
    </source>
</evidence>
<dbReference type="PROSITE" id="PS50157">
    <property type="entry name" value="ZINC_FINGER_C2H2_2"/>
    <property type="match status" value="1"/>
</dbReference>
<dbReference type="Proteomes" id="UP000324748">
    <property type="component" value="Unassembled WGS sequence"/>
</dbReference>
<keyword evidence="3 8" id="KW-0863">Zinc-finger</keyword>
<dbReference type="InterPro" id="IPR013087">
    <property type="entry name" value="Znf_C2H2_type"/>
</dbReference>
<evidence type="ECO:0000256" key="4">
    <source>
        <dbReference type="ARBA" id="ARBA00022833"/>
    </source>
</evidence>
<name>A0A5B0R2K1_PUCGR</name>
<feature type="region of interest" description="Disordered" evidence="9">
    <location>
        <begin position="154"/>
        <end position="174"/>
    </location>
</feature>
<keyword evidence="2" id="KW-0479">Metal-binding</keyword>
<evidence type="ECO:0000256" key="7">
    <source>
        <dbReference type="ARBA" id="ARBA00023242"/>
    </source>
</evidence>
<dbReference type="GO" id="GO:0008270">
    <property type="term" value="F:zinc ion binding"/>
    <property type="evidence" value="ECO:0007669"/>
    <property type="project" value="UniProtKB-KW"/>
</dbReference>
<keyword evidence="4" id="KW-0862">Zinc</keyword>
<keyword evidence="7" id="KW-0539">Nucleus</keyword>
<dbReference type="GO" id="GO:0006357">
    <property type="term" value="P:regulation of transcription by RNA polymerase II"/>
    <property type="evidence" value="ECO:0007669"/>
    <property type="project" value="TreeGrafter"/>
</dbReference>
<gene>
    <name evidence="11" type="ORF">PGT21_033470</name>
</gene>
<dbReference type="InterPro" id="IPR036236">
    <property type="entry name" value="Znf_C2H2_sf"/>
</dbReference>
<comment type="caution">
    <text evidence="11">The sequence shown here is derived from an EMBL/GenBank/DDBJ whole genome shotgun (WGS) entry which is preliminary data.</text>
</comment>
<sequence>MENSSSLPTAGPCPWPSMTPEEWEQLYRELAMPLEEALKMIANMGRQSNEGLLVENDRADLSISEEQIMVQAENSHDTDDNNNDNPGGKKFSCDEPKCLYSTDFRFNLGRHKTIHLPKEAKEKLKVPCTWEDCGLTFYQQSDMEGHIENVHRKLEPEGPIRRQASTPDSSNNNSRIECQVETCPKTYQSHGHYLRHLREKHNITV</sequence>
<feature type="domain" description="C2H2-type" evidence="10">
    <location>
        <begin position="126"/>
        <end position="156"/>
    </location>
</feature>
<dbReference type="SMART" id="SM00355">
    <property type="entry name" value="ZnF_C2H2"/>
    <property type="match status" value="3"/>
</dbReference>
<evidence type="ECO:0000256" key="8">
    <source>
        <dbReference type="PROSITE-ProRule" id="PRU00042"/>
    </source>
</evidence>
<reference evidence="11 12" key="1">
    <citation type="submission" date="2019-05" db="EMBL/GenBank/DDBJ databases">
        <title>Emergence of the Ug99 lineage of the wheat stem rust pathogen through somatic hybridization.</title>
        <authorList>
            <person name="Li F."/>
            <person name="Upadhyaya N.M."/>
            <person name="Sperschneider J."/>
            <person name="Matny O."/>
            <person name="Nguyen-Phuc H."/>
            <person name="Mago R."/>
            <person name="Raley C."/>
            <person name="Miller M.E."/>
            <person name="Silverstein K.A.T."/>
            <person name="Henningsen E."/>
            <person name="Hirsch C.D."/>
            <person name="Visser B."/>
            <person name="Pretorius Z.A."/>
            <person name="Steffenson B.J."/>
            <person name="Schwessinger B."/>
            <person name="Dodds P.N."/>
            <person name="Figueroa M."/>
        </authorList>
    </citation>
    <scope>NUCLEOTIDE SEQUENCE [LARGE SCALE GENOMIC DNA]</scope>
    <source>
        <strain evidence="11">21-0</strain>
    </source>
</reference>
<dbReference type="GO" id="GO:0005634">
    <property type="term" value="C:nucleus"/>
    <property type="evidence" value="ECO:0007669"/>
    <property type="project" value="UniProtKB-SubCell"/>
</dbReference>
<evidence type="ECO:0000256" key="9">
    <source>
        <dbReference type="SAM" id="MobiDB-lite"/>
    </source>
</evidence>
<dbReference type="PANTHER" id="PTHR46179:SF13">
    <property type="entry name" value="C2H2-TYPE DOMAIN-CONTAINING PROTEIN"/>
    <property type="match status" value="1"/>
</dbReference>